<name>A0ABT2LZ26_9FIRM</name>
<keyword evidence="1" id="KW-0812">Transmembrane</keyword>
<feature type="transmembrane region" description="Helical" evidence="1">
    <location>
        <begin position="146"/>
        <end position="167"/>
    </location>
</feature>
<evidence type="ECO:0000313" key="3">
    <source>
        <dbReference type="EMBL" id="MCT7397592.1"/>
    </source>
</evidence>
<dbReference type="CDD" id="cd01610">
    <property type="entry name" value="PAP2_like"/>
    <property type="match status" value="1"/>
</dbReference>
<dbReference type="EMBL" id="JAODBU010000002">
    <property type="protein sequence ID" value="MCT7397592.1"/>
    <property type="molecule type" value="Genomic_DNA"/>
</dbReference>
<feature type="domain" description="Phosphatidic acid phosphatase type 2/haloperoxidase" evidence="2">
    <location>
        <begin position="53"/>
        <end position="161"/>
    </location>
</feature>
<dbReference type="SMART" id="SM00014">
    <property type="entry name" value="acidPPc"/>
    <property type="match status" value="1"/>
</dbReference>
<keyword evidence="4" id="KW-1185">Reference proteome</keyword>
<dbReference type="PANTHER" id="PTHR14969">
    <property type="entry name" value="SPHINGOSINE-1-PHOSPHATE PHOSPHOHYDROLASE"/>
    <property type="match status" value="1"/>
</dbReference>
<dbReference type="Pfam" id="PF01569">
    <property type="entry name" value="PAP2"/>
    <property type="match status" value="1"/>
</dbReference>
<dbReference type="Proteomes" id="UP001431199">
    <property type="component" value="Unassembled WGS sequence"/>
</dbReference>
<feature type="transmembrane region" description="Helical" evidence="1">
    <location>
        <begin position="53"/>
        <end position="70"/>
    </location>
</feature>
<evidence type="ECO:0000256" key="1">
    <source>
        <dbReference type="SAM" id="Phobius"/>
    </source>
</evidence>
<dbReference type="PANTHER" id="PTHR14969:SF13">
    <property type="entry name" value="AT30094P"/>
    <property type="match status" value="1"/>
</dbReference>
<proteinExistence type="predicted"/>
<accession>A0ABT2LZ26</accession>
<comment type="caution">
    <text evidence="3">The sequence shown here is derived from an EMBL/GenBank/DDBJ whole genome shotgun (WGS) entry which is preliminary data.</text>
</comment>
<dbReference type="RefSeq" id="WP_260978083.1">
    <property type="nucleotide sequence ID" value="NZ_JAODBU010000002.1"/>
</dbReference>
<reference evidence="3" key="1">
    <citation type="submission" date="2022-09" db="EMBL/GenBank/DDBJ databases">
        <title>Eubacterium sp. LFL-14 isolated from human feces.</title>
        <authorList>
            <person name="Liu F."/>
        </authorList>
    </citation>
    <scope>NUCLEOTIDE SEQUENCE</scope>
    <source>
        <strain evidence="3">LFL-14</strain>
    </source>
</reference>
<dbReference type="InterPro" id="IPR036938">
    <property type="entry name" value="PAP2/HPO_sf"/>
</dbReference>
<feature type="transmembrane region" description="Helical" evidence="1">
    <location>
        <begin position="103"/>
        <end position="134"/>
    </location>
</feature>
<gene>
    <name evidence="3" type="ORF">N5B56_00655</name>
</gene>
<organism evidence="3 4">
    <name type="scientific">Eubacterium album</name>
    <dbReference type="NCBI Taxonomy" id="2978477"/>
    <lineage>
        <taxon>Bacteria</taxon>
        <taxon>Bacillati</taxon>
        <taxon>Bacillota</taxon>
        <taxon>Clostridia</taxon>
        <taxon>Eubacteriales</taxon>
        <taxon>Eubacteriaceae</taxon>
        <taxon>Eubacterium</taxon>
    </lineage>
</organism>
<keyword evidence="1" id="KW-0472">Membrane</keyword>
<dbReference type="Gene3D" id="1.20.144.10">
    <property type="entry name" value="Phosphatidic acid phosphatase type 2/haloperoxidase"/>
    <property type="match status" value="1"/>
</dbReference>
<sequence>MTENDYIKISDRIRKYKYGEQIVRKLNLFSTSVVYIIYILVVVFMIITKECDVIRIVAVTAVSFIGVSYFRKKFDSPRPYTVYNYDPIIKKEKEGNSFPSRHVFSAFVIATTFIYANLELGICLFVISCMIAVLRVIGGVHFPKDVIVGAITGSICGVLGSLLFIAIR</sequence>
<dbReference type="SUPFAM" id="SSF48317">
    <property type="entry name" value="Acid phosphatase/Vanadium-dependent haloperoxidase"/>
    <property type="match status" value="1"/>
</dbReference>
<evidence type="ECO:0000313" key="4">
    <source>
        <dbReference type="Proteomes" id="UP001431199"/>
    </source>
</evidence>
<feature type="transmembrane region" description="Helical" evidence="1">
    <location>
        <begin position="26"/>
        <end position="47"/>
    </location>
</feature>
<keyword evidence="1" id="KW-1133">Transmembrane helix</keyword>
<dbReference type="InterPro" id="IPR000326">
    <property type="entry name" value="PAP2/HPO"/>
</dbReference>
<protein>
    <submittedName>
        <fullName evidence="3">Phosphatase PAP2 family protein</fullName>
    </submittedName>
</protein>
<evidence type="ECO:0000259" key="2">
    <source>
        <dbReference type="SMART" id="SM00014"/>
    </source>
</evidence>